<dbReference type="PROSITE" id="PS00671">
    <property type="entry name" value="D_2_HYDROXYACID_DH_3"/>
    <property type="match status" value="1"/>
</dbReference>
<dbReference type="InterPro" id="IPR006140">
    <property type="entry name" value="D-isomer_DH_NAD-bd"/>
</dbReference>
<dbReference type="InterPro" id="IPR036291">
    <property type="entry name" value="NAD(P)-bd_dom_sf"/>
</dbReference>
<dbReference type="SUPFAM" id="SSF52283">
    <property type="entry name" value="Formate/glycerate dehydrogenase catalytic domain-like"/>
    <property type="match status" value="1"/>
</dbReference>
<feature type="domain" description="D-isomer specific 2-hydroxyacid dehydrogenase NAD-binding" evidence="6">
    <location>
        <begin position="186"/>
        <end position="371"/>
    </location>
</feature>
<feature type="domain" description="D-isomer specific 2-hydroxyacid dehydrogenase catalytic" evidence="5">
    <location>
        <begin position="127"/>
        <end position="402"/>
    </location>
</feature>
<dbReference type="GO" id="GO:0016618">
    <property type="term" value="F:hydroxypyruvate reductase [NAD(P)H] activity"/>
    <property type="evidence" value="ECO:0007669"/>
    <property type="project" value="TreeGrafter"/>
</dbReference>
<dbReference type="GO" id="GO:0030267">
    <property type="term" value="F:glyoxylate reductase (NADPH) activity"/>
    <property type="evidence" value="ECO:0007669"/>
    <property type="project" value="TreeGrafter"/>
</dbReference>
<evidence type="ECO:0000313" key="7">
    <source>
        <dbReference type="EMBL" id="KUM65252.1"/>
    </source>
</evidence>
<organism evidence="7 8">
    <name type="scientific">Penicillium freii</name>
    <dbReference type="NCBI Taxonomy" id="48697"/>
    <lineage>
        <taxon>Eukaryota</taxon>
        <taxon>Fungi</taxon>
        <taxon>Dikarya</taxon>
        <taxon>Ascomycota</taxon>
        <taxon>Pezizomycotina</taxon>
        <taxon>Eurotiomycetes</taxon>
        <taxon>Eurotiomycetidae</taxon>
        <taxon>Eurotiales</taxon>
        <taxon>Aspergillaceae</taxon>
        <taxon>Penicillium</taxon>
    </lineage>
</organism>
<keyword evidence="3" id="KW-0520">NAD</keyword>
<name>A0A101MR97_PENFR</name>
<dbReference type="Proteomes" id="UP000055045">
    <property type="component" value="Unassembled WGS sequence"/>
</dbReference>
<dbReference type="InterPro" id="IPR029753">
    <property type="entry name" value="D-isomer_DH_CS"/>
</dbReference>
<evidence type="ECO:0000256" key="2">
    <source>
        <dbReference type="ARBA" id="ARBA00023002"/>
    </source>
</evidence>
<dbReference type="Pfam" id="PF00389">
    <property type="entry name" value="2-Hacid_dh"/>
    <property type="match status" value="1"/>
</dbReference>
<evidence type="ECO:0008006" key="9">
    <source>
        <dbReference type="Google" id="ProtNLM"/>
    </source>
</evidence>
<comment type="similarity">
    <text evidence="1 4">Belongs to the D-isomer specific 2-hydroxyacid dehydrogenase family.</text>
</comment>
<dbReference type="GO" id="GO:0005829">
    <property type="term" value="C:cytosol"/>
    <property type="evidence" value="ECO:0007669"/>
    <property type="project" value="TreeGrafter"/>
</dbReference>
<dbReference type="InterPro" id="IPR050223">
    <property type="entry name" value="D-isomer_2-hydroxyacid_DH"/>
</dbReference>
<reference evidence="7 8" key="1">
    <citation type="submission" date="2015-10" db="EMBL/GenBank/DDBJ databases">
        <title>Genome sequencing of Penicillium freii.</title>
        <authorList>
            <person name="Nguyen H.D."/>
            <person name="Visagie C.M."/>
            <person name="Seifert K.A."/>
        </authorList>
    </citation>
    <scope>NUCLEOTIDE SEQUENCE [LARGE SCALE GENOMIC DNA]</scope>
    <source>
        <strain evidence="7 8">DAOM 242723</strain>
    </source>
</reference>
<evidence type="ECO:0000256" key="3">
    <source>
        <dbReference type="ARBA" id="ARBA00023027"/>
    </source>
</evidence>
<dbReference type="Gene3D" id="3.40.50.720">
    <property type="entry name" value="NAD(P)-binding Rossmann-like Domain"/>
    <property type="match status" value="2"/>
</dbReference>
<protein>
    <recommendedName>
        <fullName evidence="9">D-isomer specific 2-hydroxyacid dehydrogenase NAD-binding domain-containing protein</fullName>
    </recommendedName>
</protein>
<evidence type="ECO:0000259" key="6">
    <source>
        <dbReference type="Pfam" id="PF02826"/>
    </source>
</evidence>
<dbReference type="STRING" id="48697.A0A101MR97"/>
<evidence type="ECO:0000313" key="8">
    <source>
        <dbReference type="Proteomes" id="UP000055045"/>
    </source>
</evidence>
<accession>A0A101MR97</accession>
<evidence type="ECO:0000256" key="4">
    <source>
        <dbReference type="RuleBase" id="RU003719"/>
    </source>
</evidence>
<dbReference type="EMBL" id="LLXE01000030">
    <property type="protein sequence ID" value="KUM65252.1"/>
    <property type="molecule type" value="Genomic_DNA"/>
</dbReference>
<dbReference type="FunFam" id="3.40.50.720:FF:000282">
    <property type="entry name" value="Glyoxylate reductase protein"/>
    <property type="match status" value="1"/>
</dbReference>
<dbReference type="AlphaFoldDB" id="A0A101MR97"/>
<dbReference type="PROSITE" id="PS00065">
    <property type="entry name" value="D_2_HYDROXYACID_DH_1"/>
    <property type="match status" value="1"/>
</dbReference>
<dbReference type="Pfam" id="PF02826">
    <property type="entry name" value="2-Hacid_dh_C"/>
    <property type="match status" value="1"/>
</dbReference>
<dbReference type="SUPFAM" id="SSF51735">
    <property type="entry name" value="NAD(P)-binding Rossmann-fold domains"/>
    <property type="match status" value="1"/>
</dbReference>
<dbReference type="GO" id="GO:0051287">
    <property type="term" value="F:NAD binding"/>
    <property type="evidence" value="ECO:0007669"/>
    <property type="project" value="InterPro"/>
</dbReference>
<keyword evidence="8" id="KW-1185">Reference proteome</keyword>
<sequence length="407" mass="44421">MVTSIRSIQCPGLYLYPRQPSEEPPVMTWGFRDSGDLQESFQRIFWTPGISPFISFSNLLISELMATQSALLIGEITHARKEWESISSLLTLKEFPSGTREEFIANCKAGKYDDVVALYRSNNSTKYTGPFNAEMLEVLPKSLKYICHNGAGYDNIDVAACTKKNIAVSSTPVAVNNATADVGIFLMIGALRQAHIPITALREGNPMTGKWQGPITAGGKEYRTTLGHDPKNKVLGILGMGGIGREMAIRAKAFGMKIQYHNRSRLPAELEVGATYVSFDELLASSDVLSLNLALNASTRHIIGATEFTKMKDGVVIVNTARGALIDEKALVAALDSGKVRSAGLDVYECEPQIEPGLVSNPNVMLLPHIGTGTYETQKEMEILVLDNLRSAVQKGELITQVPEQKK</sequence>
<dbReference type="PANTHER" id="PTHR10996">
    <property type="entry name" value="2-HYDROXYACID DEHYDROGENASE-RELATED"/>
    <property type="match status" value="1"/>
</dbReference>
<dbReference type="PANTHER" id="PTHR10996:SF257">
    <property type="entry name" value="GLYOXYLATE REDUCTASE 1"/>
    <property type="match status" value="1"/>
</dbReference>
<evidence type="ECO:0000259" key="5">
    <source>
        <dbReference type="Pfam" id="PF00389"/>
    </source>
</evidence>
<dbReference type="CDD" id="cd12168">
    <property type="entry name" value="Mand_dh_like"/>
    <property type="match status" value="1"/>
</dbReference>
<proteinExistence type="inferred from homology"/>
<evidence type="ECO:0000256" key="1">
    <source>
        <dbReference type="ARBA" id="ARBA00005854"/>
    </source>
</evidence>
<comment type="caution">
    <text evidence="7">The sequence shown here is derived from an EMBL/GenBank/DDBJ whole genome shotgun (WGS) entry which is preliminary data.</text>
</comment>
<keyword evidence="2 4" id="KW-0560">Oxidoreductase</keyword>
<dbReference type="InterPro" id="IPR029752">
    <property type="entry name" value="D-isomer_DH_CS1"/>
</dbReference>
<gene>
    <name evidence="7" type="ORF">ACN42_g1827</name>
</gene>
<dbReference type="InterPro" id="IPR006139">
    <property type="entry name" value="D-isomer_2_OHA_DH_cat_dom"/>
</dbReference>